<organism evidence="1 2">
    <name type="scientific">Acinetobacter terrae</name>
    <dbReference type="NCBI Taxonomy" id="2731247"/>
    <lineage>
        <taxon>Bacteria</taxon>
        <taxon>Pseudomonadati</taxon>
        <taxon>Pseudomonadota</taxon>
        <taxon>Gammaproteobacteria</taxon>
        <taxon>Moraxellales</taxon>
        <taxon>Moraxellaceae</taxon>
        <taxon>Acinetobacter</taxon>
        <taxon>Acinetobacter Taxon 24</taxon>
    </lineage>
</organism>
<comment type="caution">
    <text evidence="1">The sequence shown here is derived from an EMBL/GenBank/DDBJ whole genome shotgun (WGS) entry which is preliminary data.</text>
</comment>
<reference evidence="1 2" key="1">
    <citation type="submission" date="2020-04" db="EMBL/GenBank/DDBJ databases">
        <title>Acinetobacter Taxon 24.</title>
        <authorList>
            <person name="Nemec A."/>
            <person name="Radolfova-Krizova L."/>
            <person name="Higgins P.G."/>
            <person name="Spanelova P."/>
        </authorList>
    </citation>
    <scope>NUCLEOTIDE SEQUENCE [LARGE SCALE GENOMIC DNA]</scope>
    <source>
        <strain evidence="1 2">ANC 5380</strain>
    </source>
</reference>
<evidence type="ECO:0000313" key="1">
    <source>
        <dbReference type="EMBL" id="NNH76509.1"/>
    </source>
</evidence>
<accession>A0A7Y2RDC1</accession>
<dbReference type="EMBL" id="JABERL010000005">
    <property type="protein sequence ID" value="NNH76509.1"/>
    <property type="molecule type" value="Genomic_DNA"/>
</dbReference>
<sequence>MGNTNLEFRGVSTEEEALAIVKMEPTIITSFPETLLTEKVLYEAIIRDSKVYDLIDRVFFSDTLIGLLLIDHAEIALEKLNHGLVKKHHVLGLVKSDGLTLRFLPPNMINHEICLAAIDQNVQAHEYVPKHLRDEKYINQLIKQAPDYAGRIDVAKRDPKILKDLVEEYPFIISYMSMTDRTKEVCEIVLQDHVHWIQYFPEHVYNAKDMLEKLSNLEYFSQPEGDFESSYVRPSLATYLFEKNKDVYKYLPKSVIDFDMAMDAVRHDYRNILITPLALRKDGKLWEEALKTKPELYKQIPLHEQSDTVRIFIARTNAQLNKQLSTTTA</sequence>
<dbReference type="RefSeq" id="WP_171539711.1">
    <property type="nucleotide sequence ID" value="NZ_JABERL010000005.1"/>
</dbReference>
<name>A0A7Y2RDC1_9GAMM</name>
<proteinExistence type="predicted"/>
<gene>
    <name evidence="1" type="ORF">HLH17_02180</name>
</gene>
<evidence type="ECO:0000313" key="2">
    <source>
        <dbReference type="Proteomes" id="UP000569202"/>
    </source>
</evidence>
<protein>
    <submittedName>
        <fullName evidence="1">DUF4116 domain-containing protein</fullName>
    </submittedName>
</protein>
<dbReference type="AlphaFoldDB" id="A0A7Y2RDC1"/>
<dbReference type="Proteomes" id="UP000569202">
    <property type="component" value="Unassembled WGS sequence"/>
</dbReference>